<dbReference type="InterPro" id="IPR002372">
    <property type="entry name" value="PQQ_rpt_dom"/>
</dbReference>
<accession>A0ABV3GSG7</accession>
<evidence type="ECO:0000313" key="3">
    <source>
        <dbReference type="EMBL" id="MEV0974554.1"/>
    </source>
</evidence>
<feature type="compositionally biased region" description="Pro residues" evidence="1">
    <location>
        <begin position="9"/>
        <end position="20"/>
    </location>
</feature>
<dbReference type="Gene3D" id="2.130.10.10">
    <property type="entry name" value="YVTN repeat-like/Quinoprotein amine dehydrogenase"/>
    <property type="match status" value="1"/>
</dbReference>
<dbReference type="RefSeq" id="WP_358141320.1">
    <property type="nucleotide sequence ID" value="NZ_JBFALK010000032.1"/>
</dbReference>
<feature type="domain" description="Pyrrolo-quinoline quinone repeat" evidence="2">
    <location>
        <begin position="43"/>
        <end position="158"/>
    </location>
</feature>
<dbReference type="SUPFAM" id="SSF50998">
    <property type="entry name" value="Quinoprotein alcohol dehydrogenase-like"/>
    <property type="match status" value="1"/>
</dbReference>
<dbReference type="EMBL" id="JBFALK010000032">
    <property type="protein sequence ID" value="MEV0974554.1"/>
    <property type="molecule type" value="Genomic_DNA"/>
</dbReference>
<protein>
    <submittedName>
        <fullName evidence="3">PQQ-binding-like beta-propeller repeat protein</fullName>
    </submittedName>
</protein>
<dbReference type="InterPro" id="IPR015943">
    <property type="entry name" value="WD40/YVTN_repeat-like_dom_sf"/>
</dbReference>
<gene>
    <name evidence="3" type="ORF">AB0I59_38680</name>
</gene>
<keyword evidence="4" id="KW-1185">Reference proteome</keyword>
<organism evidence="3 4">
    <name type="scientific">Microtetraspora glauca</name>
    <dbReference type="NCBI Taxonomy" id="1996"/>
    <lineage>
        <taxon>Bacteria</taxon>
        <taxon>Bacillati</taxon>
        <taxon>Actinomycetota</taxon>
        <taxon>Actinomycetes</taxon>
        <taxon>Streptosporangiales</taxon>
        <taxon>Streptosporangiaceae</taxon>
        <taxon>Microtetraspora</taxon>
    </lineage>
</organism>
<feature type="region of interest" description="Disordered" evidence="1">
    <location>
        <begin position="1"/>
        <end position="25"/>
    </location>
</feature>
<dbReference type="Pfam" id="PF13360">
    <property type="entry name" value="PQQ_2"/>
    <property type="match status" value="1"/>
</dbReference>
<comment type="caution">
    <text evidence="3">The sequence shown here is derived from an EMBL/GenBank/DDBJ whole genome shotgun (WGS) entry which is preliminary data.</text>
</comment>
<evidence type="ECO:0000256" key="1">
    <source>
        <dbReference type="SAM" id="MobiDB-lite"/>
    </source>
</evidence>
<dbReference type="InterPro" id="IPR011047">
    <property type="entry name" value="Quinoprotein_ADH-like_sf"/>
</dbReference>
<sequence length="524" mass="56158">MLLLLSLAPGPPPGPPPVRRPPATSGVMVTADASAYEGRDREDRVLWRTELVARAIGDLASGRLSYGRFLILDSEAGAADPDEVRYVAEERPRRITVLDTTTGVVRWTITSGRGEDEGGRSYFYALGAADGRVIVDLPALGVIHALDLADGALGWEARLPTGCRSLGRDTHMDGHTEAWDGSSRSEDWDIPRELVTEDEVTLLVHCEGGRTRLLRFDARTGAPRGEIAVAPAGHPRLRVERGVTVIRADDSITLVDPLGRVIFDRVSGRCGCDALVTPAAAFVVWGSDEHASLLTVIRRDSGRAVATRAYRNAWISGFDERRGLVFVFRSWPYPLHQEVGGFTTFDVLEASTGRLVTVVSEPLTEDDAVRAIAEGGGWGARGGVPATAWPDPCALLPPEALTARTGIAYRAIPVPGPVELGLTTPVSCRFLPLRAGRLEVTVTVNWVYASEAAADETMSGLLQRSTPGGPDLADRAYWVDDLEDAVALRAGNTIVLVEALGERDTALRAAELVAARLEGGVDDA</sequence>
<dbReference type="Proteomes" id="UP001551675">
    <property type="component" value="Unassembled WGS sequence"/>
</dbReference>
<evidence type="ECO:0000313" key="4">
    <source>
        <dbReference type="Proteomes" id="UP001551675"/>
    </source>
</evidence>
<reference evidence="3 4" key="1">
    <citation type="submission" date="2024-06" db="EMBL/GenBank/DDBJ databases">
        <title>The Natural Products Discovery Center: Release of the First 8490 Sequenced Strains for Exploring Actinobacteria Biosynthetic Diversity.</title>
        <authorList>
            <person name="Kalkreuter E."/>
            <person name="Kautsar S.A."/>
            <person name="Yang D."/>
            <person name="Bader C.D."/>
            <person name="Teijaro C.N."/>
            <person name="Fluegel L."/>
            <person name="Davis C.M."/>
            <person name="Simpson J.R."/>
            <person name="Lauterbach L."/>
            <person name="Steele A.D."/>
            <person name="Gui C."/>
            <person name="Meng S."/>
            <person name="Li G."/>
            <person name="Viehrig K."/>
            <person name="Ye F."/>
            <person name="Su P."/>
            <person name="Kiefer A.F."/>
            <person name="Nichols A."/>
            <person name="Cepeda A.J."/>
            <person name="Yan W."/>
            <person name="Fan B."/>
            <person name="Jiang Y."/>
            <person name="Adhikari A."/>
            <person name="Zheng C.-J."/>
            <person name="Schuster L."/>
            <person name="Cowan T.M."/>
            <person name="Smanski M.J."/>
            <person name="Chevrette M.G."/>
            <person name="De Carvalho L.P.S."/>
            <person name="Shen B."/>
        </authorList>
    </citation>
    <scope>NUCLEOTIDE SEQUENCE [LARGE SCALE GENOMIC DNA]</scope>
    <source>
        <strain evidence="3 4">NPDC050100</strain>
    </source>
</reference>
<name>A0ABV3GSG7_MICGL</name>
<proteinExistence type="predicted"/>
<evidence type="ECO:0000259" key="2">
    <source>
        <dbReference type="Pfam" id="PF13360"/>
    </source>
</evidence>